<comment type="subcellular location">
    <subcellularLocation>
        <location evidence="1 9">Cell membrane</location>
        <topology evidence="1 9">Multi-pass membrane protein</topology>
    </subcellularLocation>
</comment>
<gene>
    <name evidence="11" type="ORF">H9661_10730</name>
</gene>
<dbReference type="Proteomes" id="UP000627781">
    <property type="component" value="Unassembled WGS sequence"/>
</dbReference>
<dbReference type="PROSITE" id="PS50928">
    <property type="entry name" value="ABC_TM1"/>
    <property type="match status" value="1"/>
</dbReference>
<evidence type="ECO:0000256" key="2">
    <source>
        <dbReference type="ARBA" id="ARBA00009047"/>
    </source>
</evidence>
<reference evidence="11 12" key="1">
    <citation type="submission" date="2020-08" db="EMBL/GenBank/DDBJ databases">
        <title>A Genomic Blueprint of the Chicken Gut Microbiome.</title>
        <authorList>
            <person name="Gilroy R."/>
            <person name="Ravi A."/>
            <person name="Getino M."/>
            <person name="Pursley I."/>
            <person name="Horton D.L."/>
            <person name="Alikhan N.-F."/>
            <person name="Baker D."/>
            <person name="Gharbi K."/>
            <person name="Hall N."/>
            <person name="Watson M."/>
            <person name="Adriaenssens E.M."/>
            <person name="Foster-Nyarko E."/>
            <person name="Jarju S."/>
            <person name="Secka A."/>
            <person name="Antonio M."/>
            <person name="Oren A."/>
            <person name="Chaudhuri R."/>
            <person name="La Ragione R.M."/>
            <person name="Hildebrand F."/>
            <person name="Pallen M.J."/>
        </authorList>
    </citation>
    <scope>NUCLEOTIDE SEQUENCE [LARGE SCALE GENOMIC DNA]</scope>
    <source>
        <strain evidence="11 12">Sa3CVN1</strain>
    </source>
</reference>
<dbReference type="PANTHER" id="PTHR32243">
    <property type="entry name" value="MALTOSE TRANSPORT SYSTEM PERMEASE-RELATED"/>
    <property type="match status" value="1"/>
</dbReference>
<sequence>MQAQISIENTNVSMKYKKKMTKSDKKSAWVSRIVLWLTLIIVLFPILAVVFASLSKGSSFTQTTLLPKSWTLENYTKVIKDTQFLKWLLNSMITCIAAAFIQLALVVPAAFAFSKLRFAFRSKGLMALLILQMFPTAMALPAILRIAYNHNGMDNLFVITILLCTGIAYNIWLMKGYMDGIPTELIEAAYVDGATTFQVFIKIILPLIKNMALVIFLFAFISAYSEFMISSALLKDKATQTIAVGMQQFIRDKFSANWTQYSAAAIMASTPVVILFLSLQKFIAKGLTAGAVKG</sequence>
<dbReference type="CDD" id="cd06261">
    <property type="entry name" value="TM_PBP2"/>
    <property type="match status" value="1"/>
</dbReference>
<evidence type="ECO:0000259" key="10">
    <source>
        <dbReference type="PROSITE" id="PS50928"/>
    </source>
</evidence>
<dbReference type="RefSeq" id="WP_143315859.1">
    <property type="nucleotide sequence ID" value="NZ_JACSRA010000015.1"/>
</dbReference>
<proteinExistence type="inferred from homology"/>
<evidence type="ECO:0000256" key="7">
    <source>
        <dbReference type="ARBA" id="ARBA00022989"/>
    </source>
</evidence>
<keyword evidence="6 9" id="KW-0812">Transmembrane</keyword>
<evidence type="ECO:0000256" key="6">
    <source>
        <dbReference type="ARBA" id="ARBA00022692"/>
    </source>
</evidence>
<evidence type="ECO:0000313" key="12">
    <source>
        <dbReference type="Proteomes" id="UP000627781"/>
    </source>
</evidence>
<feature type="domain" description="ABC transmembrane type-1" evidence="10">
    <location>
        <begin position="88"/>
        <end position="279"/>
    </location>
</feature>
<feature type="transmembrane region" description="Helical" evidence="9">
    <location>
        <begin position="87"/>
        <end position="113"/>
    </location>
</feature>
<feature type="transmembrane region" description="Helical" evidence="9">
    <location>
        <begin position="211"/>
        <end position="234"/>
    </location>
</feature>
<comment type="similarity">
    <text evidence="2">Belongs to the binding-protein-dependent transport system permease family. MalFG subfamily.</text>
</comment>
<dbReference type="InterPro" id="IPR000515">
    <property type="entry name" value="MetI-like"/>
</dbReference>
<accession>A0ABR8PUJ4</accession>
<dbReference type="EMBL" id="JACSRA010000015">
    <property type="protein sequence ID" value="MBD7911834.1"/>
    <property type="molecule type" value="Genomic_DNA"/>
</dbReference>
<keyword evidence="12" id="KW-1185">Reference proteome</keyword>
<dbReference type="Gene3D" id="1.10.3720.10">
    <property type="entry name" value="MetI-like"/>
    <property type="match status" value="1"/>
</dbReference>
<dbReference type="SUPFAM" id="SSF161098">
    <property type="entry name" value="MetI-like"/>
    <property type="match status" value="1"/>
</dbReference>
<feature type="transmembrane region" description="Helical" evidence="9">
    <location>
        <begin position="185"/>
        <end position="205"/>
    </location>
</feature>
<feature type="transmembrane region" description="Helical" evidence="9">
    <location>
        <begin position="125"/>
        <end position="144"/>
    </location>
</feature>
<evidence type="ECO:0000313" key="11">
    <source>
        <dbReference type="EMBL" id="MBD7911834.1"/>
    </source>
</evidence>
<evidence type="ECO:0000256" key="5">
    <source>
        <dbReference type="ARBA" id="ARBA00022597"/>
    </source>
</evidence>
<feature type="transmembrane region" description="Helical" evidence="9">
    <location>
        <begin position="29"/>
        <end position="54"/>
    </location>
</feature>
<keyword evidence="5" id="KW-0762">Sugar transport</keyword>
<dbReference type="InterPro" id="IPR035906">
    <property type="entry name" value="MetI-like_sf"/>
</dbReference>
<evidence type="ECO:0000256" key="1">
    <source>
        <dbReference type="ARBA" id="ARBA00004651"/>
    </source>
</evidence>
<organism evidence="11 12">
    <name type="scientific">Clostridium cibarium</name>
    <dbReference type="NCBI Taxonomy" id="2762247"/>
    <lineage>
        <taxon>Bacteria</taxon>
        <taxon>Bacillati</taxon>
        <taxon>Bacillota</taxon>
        <taxon>Clostridia</taxon>
        <taxon>Eubacteriales</taxon>
        <taxon>Clostridiaceae</taxon>
        <taxon>Clostridium</taxon>
    </lineage>
</organism>
<protein>
    <submittedName>
        <fullName evidence="11">ABC transporter permease subunit</fullName>
    </submittedName>
</protein>
<dbReference type="PANTHER" id="PTHR32243:SF50">
    <property type="entry name" value="MALTOSE_MALTODEXTRIN TRANSPORT SYSTEM PERMEASE PROTEIN MALG"/>
    <property type="match status" value="1"/>
</dbReference>
<evidence type="ECO:0000256" key="8">
    <source>
        <dbReference type="ARBA" id="ARBA00023136"/>
    </source>
</evidence>
<feature type="transmembrane region" description="Helical" evidence="9">
    <location>
        <begin position="156"/>
        <end position="173"/>
    </location>
</feature>
<name>A0ABR8PUJ4_9CLOT</name>
<feature type="transmembrane region" description="Helical" evidence="9">
    <location>
        <begin position="255"/>
        <end position="277"/>
    </location>
</feature>
<comment type="caution">
    <text evidence="11">The sequence shown here is derived from an EMBL/GenBank/DDBJ whole genome shotgun (WGS) entry which is preliminary data.</text>
</comment>
<keyword evidence="3 9" id="KW-0813">Transport</keyword>
<evidence type="ECO:0000256" key="3">
    <source>
        <dbReference type="ARBA" id="ARBA00022448"/>
    </source>
</evidence>
<keyword evidence="8 9" id="KW-0472">Membrane</keyword>
<evidence type="ECO:0000256" key="4">
    <source>
        <dbReference type="ARBA" id="ARBA00022475"/>
    </source>
</evidence>
<dbReference type="Pfam" id="PF00528">
    <property type="entry name" value="BPD_transp_1"/>
    <property type="match status" value="1"/>
</dbReference>
<keyword evidence="7 9" id="KW-1133">Transmembrane helix</keyword>
<keyword evidence="4" id="KW-1003">Cell membrane</keyword>
<evidence type="ECO:0000256" key="9">
    <source>
        <dbReference type="RuleBase" id="RU363032"/>
    </source>
</evidence>
<dbReference type="InterPro" id="IPR050901">
    <property type="entry name" value="BP-dep_ABC_trans_perm"/>
</dbReference>